<dbReference type="AlphaFoldDB" id="E4NCX2"/>
<evidence type="ECO:0000313" key="3">
    <source>
        <dbReference type="Proteomes" id="UP000007076"/>
    </source>
</evidence>
<name>E4NCX2_KITSK</name>
<dbReference type="EMBL" id="AP010968">
    <property type="protein sequence ID" value="BAJ29053.1"/>
    <property type="molecule type" value="Genomic_DNA"/>
</dbReference>
<dbReference type="InterPro" id="IPR056911">
    <property type="entry name" value="Phage_Znf_bind_put"/>
</dbReference>
<keyword evidence="3" id="KW-1185">Reference proteome</keyword>
<gene>
    <name evidence="2" type="ordered locus">KSE_32440</name>
</gene>
<evidence type="ECO:0000259" key="1">
    <source>
        <dbReference type="Pfam" id="PF24623"/>
    </source>
</evidence>
<reference evidence="2 3" key="1">
    <citation type="journal article" date="2010" name="DNA Res.">
        <title>Genome sequence of Kitasatospora setae NBRC 14216T: an evolutionary snapshot of the family Streptomycetaceae.</title>
        <authorList>
            <person name="Ichikawa N."/>
            <person name="Oguchi A."/>
            <person name="Ikeda H."/>
            <person name="Ishikawa J."/>
            <person name="Kitani S."/>
            <person name="Watanabe Y."/>
            <person name="Nakamura S."/>
            <person name="Katano Y."/>
            <person name="Kishi E."/>
            <person name="Sasagawa M."/>
            <person name="Ankai A."/>
            <person name="Fukui S."/>
            <person name="Hashimoto Y."/>
            <person name="Kamata S."/>
            <person name="Otoguro M."/>
            <person name="Tanikawa S."/>
            <person name="Nihira T."/>
            <person name="Horinouchi S."/>
            <person name="Ohnishi Y."/>
            <person name="Hayakawa M."/>
            <person name="Kuzuyama T."/>
            <person name="Arisawa A."/>
            <person name="Nomoto F."/>
            <person name="Miura H."/>
            <person name="Takahashi Y."/>
            <person name="Fujita N."/>
        </authorList>
    </citation>
    <scope>NUCLEOTIDE SEQUENCE [LARGE SCALE GENOMIC DNA]</scope>
    <source>
        <strain evidence="3">ATCC 33774 / DSM 43861 / JCM 3304 / KCC A-0304 / NBRC 14216 / KM-6054</strain>
    </source>
</reference>
<dbReference type="HOGENOM" id="CLU_2356006_0_0_11"/>
<dbReference type="Pfam" id="PF24623">
    <property type="entry name" value="Phage_zn_bind_8"/>
    <property type="match status" value="1"/>
</dbReference>
<organism evidence="2 3">
    <name type="scientific">Kitasatospora setae (strain ATCC 33774 / DSM 43861 / JCM 3304 / KCC A-0304 / NBRC 14216 / KM-6054)</name>
    <name type="common">Streptomyces setae</name>
    <dbReference type="NCBI Taxonomy" id="452652"/>
    <lineage>
        <taxon>Bacteria</taxon>
        <taxon>Bacillati</taxon>
        <taxon>Actinomycetota</taxon>
        <taxon>Actinomycetes</taxon>
        <taxon>Kitasatosporales</taxon>
        <taxon>Streptomycetaceae</taxon>
        <taxon>Kitasatospora</taxon>
    </lineage>
</organism>
<dbReference type="KEGG" id="ksk:KSE_32440"/>
<protein>
    <recommendedName>
        <fullName evidence="1">DNA-binding phage zinc finger domain-containing protein</fullName>
    </recommendedName>
</protein>
<proteinExistence type="predicted"/>
<evidence type="ECO:0000313" key="2">
    <source>
        <dbReference type="EMBL" id="BAJ29053.1"/>
    </source>
</evidence>
<accession>E4NCX2</accession>
<sequence length="96" mass="10815">MESADEEPCAEVVAYYGCREHTWKIFSKRRTEIELSVPCPLPSCQAPAGKPCRSSRLHVGRTKVTSRAVEELNRVRPSCPDPRVWTLVEMAPSDND</sequence>
<feature type="domain" description="DNA-binding phage zinc finger" evidence="1">
    <location>
        <begin position="35"/>
        <end position="66"/>
    </location>
</feature>
<dbReference type="Proteomes" id="UP000007076">
    <property type="component" value="Chromosome"/>
</dbReference>